<sequence length="163" mass="19033">MEYKELFETGMSFDTFFSIASASEKEKIKEIASVVKIKDEYIERIKKIDKKYNFLLSAESWCPYVRATVPVLMKMIELNPNIKLSIITEGRGFKFLREKLGIPEEKYVVPTLAILDENFNFAARYIGRPSKYRNIGFENVSGEYFKGHRSDDIVEEILERMGY</sequence>
<name>A0AAX2J9B3_9FUSO</name>
<accession>A0AAX2J9B3</accession>
<gene>
    <name evidence="1" type="ORF">NCTC12112_00735</name>
</gene>
<protein>
    <recommendedName>
        <fullName evidence="3">Thioredoxin family protein</fullName>
    </recommendedName>
</protein>
<evidence type="ECO:0008006" key="3">
    <source>
        <dbReference type="Google" id="ProtNLM"/>
    </source>
</evidence>
<reference evidence="1 2" key="1">
    <citation type="submission" date="2018-06" db="EMBL/GenBank/DDBJ databases">
        <authorList>
            <consortium name="Pathogen Informatics"/>
            <person name="Doyle S."/>
        </authorList>
    </citation>
    <scope>NUCLEOTIDE SEQUENCE [LARGE SCALE GENOMIC DNA]</scope>
    <source>
        <strain evidence="1 2">NCTC12112</strain>
    </source>
</reference>
<evidence type="ECO:0000313" key="1">
    <source>
        <dbReference type="EMBL" id="SQJ00455.1"/>
    </source>
</evidence>
<dbReference type="InterPro" id="IPR036249">
    <property type="entry name" value="Thioredoxin-like_sf"/>
</dbReference>
<dbReference type="KEGG" id="ful:C4N20_10895"/>
<dbReference type="Gene3D" id="3.40.30.10">
    <property type="entry name" value="Glutaredoxin"/>
    <property type="match status" value="1"/>
</dbReference>
<proteinExistence type="predicted"/>
<dbReference type="SUPFAM" id="SSF52833">
    <property type="entry name" value="Thioredoxin-like"/>
    <property type="match status" value="1"/>
</dbReference>
<dbReference type="AlphaFoldDB" id="A0AAX2J9B3"/>
<dbReference type="GeneID" id="78455322"/>
<dbReference type="EMBL" id="LS483487">
    <property type="protein sequence ID" value="SQJ00455.1"/>
    <property type="molecule type" value="Genomic_DNA"/>
</dbReference>
<dbReference type="Proteomes" id="UP000249008">
    <property type="component" value="Chromosome 1"/>
</dbReference>
<dbReference type="RefSeq" id="WP_005976271.1">
    <property type="nucleotide sequence ID" value="NZ_BAABXY010000001.1"/>
</dbReference>
<dbReference type="Pfam" id="PF14595">
    <property type="entry name" value="Thioredoxin_9"/>
    <property type="match status" value="1"/>
</dbReference>
<evidence type="ECO:0000313" key="2">
    <source>
        <dbReference type="Proteomes" id="UP000249008"/>
    </source>
</evidence>
<organism evidence="1 2">
    <name type="scientific">Fusobacterium ulcerans</name>
    <dbReference type="NCBI Taxonomy" id="861"/>
    <lineage>
        <taxon>Bacteria</taxon>
        <taxon>Fusobacteriati</taxon>
        <taxon>Fusobacteriota</taxon>
        <taxon>Fusobacteriia</taxon>
        <taxon>Fusobacteriales</taxon>
        <taxon>Fusobacteriaceae</taxon>
        <taxon>Fusobacterium</taxon>
    </lineage>
</organism>